<dbReference type="Gene3D" id="3.30.700.10">
    <property type="entry name" value="Glycoprotein, Type 4 Pilin"/>
    <property type="match status" value="1"/>
</dbReference>
<dbReference type="Proteomes" id="UP000178859">
    <property type="component" value="Unassembled WGS sequence"/>
</dbReference>
<reference evidence="2 3" key="1">
    <citation type="journal article" date="2016" name="Nat. Commun.">
        <title>Thousands of microbial genomes shed light on interconnected biogeochemical processes in an aquifer system.</title>
        <authorList>
            <person name="Anantharaman K."/>
            <person name="Brown C.T."/>
            <person name="Hug L.A."/>
            <person name="Sharon I."/>
            <person name="Castelle C.J."/>
            <person name="Probst A.J."/>
            <person name="Thomas B.C."/>
            <person name="Singh A."/>
            <person name="Wilkins M.J."/>
            <person name="Karaoz U."/>
            <person name="Brodie E.L."/>
            <person name="Williams K.H."/>
            <person name="Hubbard S.S."/>
            <person name="Banfield J.F."/>
        </authorList>
    </citation>
    <scope>NUCLEOTIDE SEQUENCE [LARGE SCALE GENOMIC DNA]</scope>
</reference>
<name>A0A1F5MG56_9BACT</name>
<evidence type="ECO:0000256" key="1">
    <source>
        <dbReference type="SAM" id="Phobius"/>
    </source>
</evidence>
<evidence type="ECO:0000313" key="2">
    <source>
        <dbReference type="EMBL" id="OGE64347.1"/>
    </source>
</evidence>
<dbReference type="InterPro" id="IPR045584">
    <property type="entry name" value="Pilin-like"/>
</dbReference>
<evidence type="ECO:0008006" key="4">
    <source>
        <dbReference type="Google" id="ProtNLM"/>
    </source>
</evidence>
<feature type="transmembrane region" description="Helical" evidence="1">
    <location>
        <begin position="21"/>
        <end position="48"/>
    </location>
</feature>
<protein>
    <recommendedName>
        <fullName evidence="4">Prepilin-type N-terminal cleavage/methylation domain-containing protein</fullName>
    </recommendedName>
</protein>
<proteinExistence type="predicted"/>
<dbReference type="PROSITE" id="PS00409">
    <property type="entry name" value="PROKAR_NTER_METHYL"/>
    <property type="match status" value="1"/>
</dbReference>
<dbReference type="EMBL" id="MFDT01000068">
    <property type="protein sequence ID" value="OGE64347.1"/>
    <property type="molecule type" value="Genomic_DNA"/>
</dbReference>
<dbReference type="AlphaFoldDB" id="A0A1F5MG56"/>
<dbReference type="InterPro" id="IPR012902">
    <property type="entry name" value="N_methyl_site"/>
</dbReference>
<dbReference type="Pfam" id="PF07963">
    <property type="entry name" value="N_methyl"/>
    <property type="match status" value="1"/>
</dbReference>
<organism evidence="2 3">
    <name type="scientific">Candidatus Daviesbacteria bacterium RIFCSPLOWO2_02_FULL_36_7</name>
    <dbReference type="NCBI Taxonomy" id="1797792"/>
    <lineage>
        <taxon>Bacteria</taxon>
        <taxon>Candidatus Daviesiibacteriota</taxon>
    </lineage>
</organism>
<sequence length="227" mass="24333">MKKESTSKVKKMRLHLRGVNPGAGFTLVEILVTMAIVAIVGTILVTIFTNTLRGSNKAQILAVIKQNGQAVLENMDKTIRDADNVACLSADGNTLVVVQNGLYTRYRFIPSTPTANGFIQQDSPVQPASGSNSDIKLFKNNVCTDPMGTDASVINTLTDTNIQTGVSVECPASDCSTNPPAIFTRDPSFGYKDQVTVKFNLKPGISAPAIITGQIDPVEFRTTIGLR</sequence>
<keyword evidence="1" id="KW-0812">Transmembrane</keyword>
<keyword evidence="1" id="KW-0472">Membrane</keyword>
<dbReference type="SUPFAM" id="SSF54523">
    <property type="entry name" value="Pili subunits"/>
    <property type="match status" value="1"/>
</dbReference>
<comment type="caution">
    <text evidence="2">The sequence shown here is derived from an EMBL/GenBank/DDBJ whole genome shotgun (WGS) entry which is preliminary data.</text>
</comment>
<evidence type="ECO:0000313" key="3">
    <source>
        <dbReference type="Proteomes" id="UP000178859"/>
    </source>
</evidence>
<gene>
    <name evidence="2" type="ORF">A3I48_03030</name>
</gene>
<dbReference type="NCBIfam" id="TIGR02532">
    <property type="entry name" value="IV_pilin_GFxxxE"/>
    <property type="match status" value="1"/>
</dbReference>
<keyword evidence="1" id="KW-1133">Transmembrane helix</keyword>
<accession>A0A1F5MG56</accession>